<feature type="transmembrane region" description="Helical" evidence="5">
    <location>
        <begin position="142"/>
        <end position="161"/>
    </location>
</feature>
<feature type="transmembrane region" description="Helical" evidence="5">
    <location>
        <begin position="255"/>
        <end position="279"/>
    </location>
</feature>
<evidence type="ECO:0000256" key="5">
    <source>
        <dbReference type="SAM" id="Phobius"/>
    </source>
</evidence>
<gene>
    <name evidence="7" type="ORF">CPZ25_011000</name>
</gene>
<keyword evidence="8" id="KW-1185">Reference proteome</keyword>
<dbReference type="GO" id="GO:0016020">
    <property type="term" value="C:membrane"/>
    <property type="evidence" value="ECO:0007669"/>
    <property type="project" value="UniProtKB-SubCell"/>
</dbReference>
<feature type="transmembrane region" description="Helical" evidence="5">
    <location>
        <begin position="53"/>
        <end position="72"/>
    </location>
</feature>
<protein>
    <submittedName>
        <fullName evidence="7">O-antigen ligase family protein</fullName>
    </submittedName>
</protein>
<keyword evidence="7" id="KW-0436">Ligase</keyword>
<evidence type="ECO:0000313" key="8">
    <source>
        <dbReference type="Proteomes" id="UP000218387"/>
    </source>
</evidence>
<dbReference type="EMBL" id="CP029487">
    <property type="protein sequence ID" value="QCT71833.1"/>
    <property type="molecule type" value="Genomic_DNA"/>
</dbReference>
<keyword evidence="3 5" id="KW-1133">Transmembrane helix</keyword>
<dbReference type="KEGG" id="emt:CPZ25_011000"/>
<feature type="transmembrane region" description="Helical" evidence="5">
    <location>
        <begin position="116"/>
        <end position="135"/>
    </location>
</feature>
<feature type="transmembrane region" description="Helical" evidence="5">
    <location>
        <begin position="21"/>
        <end position="41"/>
    </location>
</feature>
<dbReference type="Pfam" id="PF04932">
    <property type="entry name" value="Wzy_C"/>
    <property type="match status" value="1"/>
</dbReference>
<reference evidence="7 8" key="1">
    <citation type="submission" date="2018-05" db="EMBL/GenBank/DDBJ databases">
        <title>Genome comparison of Eubacterium sp.</title>
        <authorList>
            <person name="Feng Y."/>
            <person name="Sanchez-Andrea I."/>
            <person name="Stams A.J.M."/>
            <person name="De Vos W.M."/>
        </authorList>
    </citation>
    <scope>NUCLEOTIDE SEQUENCE [LARGE SCALE GENOMIC DNA]</scope>
    <source>
        <strain evidence="7 8">YI</strain>
    </source>
</reference>
<feature type="transmembrane region" description="Helical" evidence="5">
    <location>
        <begin position="215"/>
        <end position="243"/>
    </location>
</feature>
<keyword evidence="2 5" id="KW-0812">Transmembrane</keyword>
<name>A0A4P9C8L4_EUBML</name>
<evidence type="ECO:0000256" key="3">
    <source>
        <dbReference type="ARBA" id="ARBA00022989"/>
    </source>
</evidence>
<dbReference type="Proteomes" id="UP000218387">
    <property type="component" value="Chromosome"/>
</dbReference>
<evidence type="ECO:0000256" key="4">
    <source>
        <dbReference type="ARBA" id="ARBA00023136"/>
    </source>
</evidence>
<evidence type="ECO:0000313" key="7">
    <source>
        <dbReference type="EMBL" id="QCT71833.1"/>
    </source>
</evidence>
<feature type="transmembrane region" description="Helical" evidence="5">
    <location>
        <begin position="354"/>
        <end position="372"/>
    </location>
</feature>
<accession>A0A4P9C8L4</accession>
<evidence type="ECO:0000256" key="2">
    <source>
        <dbReference type="ARBA" id="ARBA00022692"/>
    </source>
</evidence>
<comment type="subcellular location">
    <subcellularLocation>
        <location evidence="1">Membrane</location>
        <topology evidence="1">Multi-pass membrane protein</topology>
    </subcellularLocation>
</comment>
<dbReference type="PANTHER" id="PTHR37422">
    <property type="entry name" value="TEICHURONIC ACID BIOSYNTHESIS PROTEIN TUAE"/>
    <property type="match status" value="1"/>
</dbReference>
<evidence type="ECO:0000259" key="6">
    <source>
        <dbReference type="Pfam" id="PF04932"/>
    </source>
</evidence>
<dbReference type="AlphaFoldDB" id="A0A4P9C8L4"/>
<sequence>MLQLKKQMLRKTMRKFELQTAVSTVLAIIAGAVPLIIVPPFGDTLYMPKLMTIEVLVFGLLLLYVRPITAYFSEKPKIPLPVKLVLLYLLCVTVTLPFSTDIMLSLKGRSFRLESYSAILFYGILMMLGAFFYTFKRWHVRLYAVGVSCVAVYGIFQKFGLDFQPQDPLMYGGPGASYATIGNPNFLGSFLTLALPILLYAFIKGPRAYLLPCGLVYFCLLCTNTRGAWIGSFLGFVLLGVFLLREKENRRRFAVASGVFVLLTFIFLFVNTGFGARFLSVFTDLSKIIKGNDWEKGGSYRLFIWSKTLELIKLRPLTGFGIETLGKVMGQYFERDIVRVTGHHLVIDRAHNEYLHIAVSSGIPAAFTYLAFEGTTLYQGFKSWRQSPMLIPLVCSVSAYMAASCFNISVVTVAPVFWIFCGIMVRLSNKINQI</sequence>
<dbReference type="PANTHER" id="PTHR37422:SF13">
    <property type="entry name" value="LIPOPOLYSACCHARIDE BIOSYNTHESIS PROTEIN PA4999-RELATED"/>
    <property type="match status" value="1"/>
</dbReference>
<feature type="transmembrane region" description="Helical" evidence="5">
    <location>
        <begin position="181"/>
        <end position="203"/>
    </location>
</feature>
<feature type="transmembrane region" description="Helical" evidence="5">
    <location>
        <begin position="399"/>
        <end position="425"/>
    </location>
</feature>
<keyword evidence="4 5" id="KW-0472">Membrane</keyword>
<organism evidence="7 8">
    <name type="scientific">Eubacterium maltosivorans</name>
    <dbReference type="NCBI Taxonomy" id="2041044"/>
    <lineage>
        <taxon>Bacteria</taxon>
        <taxon>Bacillati</taxon>
        <taxon>Bacillota</taxon>
        <taxon>Clostridia</taxon>
        <taxon>Eubacteriales</taxon>
        <taxon>Eubacteriaceae</taxon>
        <taxon>Eubacterium</taxon>
    </lineage>
</organism>
<proteinExistence type="predicted"/>
<dbReference type="InterPro" id="IPR051533">
    <property type="entry name" value="WaaL-like"/>
</dbReference>
<evidence type="ECO:0000256" key="1">
    <source>
        <dbReference type="ARBA" id="ARBA00004141"/>
    </source>
</evidence>
<dbReference type="GO" id="GO:0016874">
    <property type="term" value="F:ligase activity"/>
    <property type="evidence" value="ECO:0007669"/>
    <property type="project" value="UniProtKB-KW"/>
</dbReference>
<feature type="transmembrane region" description="Helical" evidence="5">
    <location>
        <begin position="84"/>
        <end position="104"/>
    </location>
</feature>
<feature type="domain" description="O-antigen ligase-related" evidence="6">
    <location>
        <begin position="215"/>
        <end position="370"/>
    </location>
</feature>
<dbReference type="InterPro" id="IPR007016">
    <property type="entry name" value="O-antigen_ligase-rel_domated"/>
</dbReference>